<feature type="signal peptide" evidence="3">
    <location>
        <begin position="1"/>
        <end position="24"/>
    </location>
</feature>
<evidence type="ECO:0000259" key="5">
    <source>
        <dbReference type="Pfam" id="PF07732"/>
    </source>
</evidence>
<dbReference type="PROSITE" id="PS00080">
    <property type="entry name" value="MULTICOPPER_OXIDASE2"/>
    <property type="match status" value="1"/>
</dbReference>
<evidence type="ECO:0000256" key="2">
    <source>
        <dbReference type="ARBA" id="ARBA00023002"/>
    </source>
</evidence>
<dbReference type="GO" id="GO:0005507">
    <property type="term" value="F:copper ion binding"/>
    <property type="evidence" value="ECO:0007669"/>
    <property type="project" value="InterPro"/>
</dbReference>
<dbReference type="OrthoDB" id="9757546at2"/>
<reference evidence="6 7" key="1">
    <citation type="journal article" date="2013" name="Genome Announc.">
        <title>Draft Genome Sequence for Caulobacter sp. Strain OR37, a Bacterium Tolerant to Heavy Metals.</title>
        <authorList>
            <person name="Utturkar S.M."/>
            <person name="Bollmann A."/>
            <person name="Brzoska R.M."/>
            <person name="Klingeman D.M."/>
            <person name="Epstein S.E."/>
            <person name="Palumbo A.V."/>
            <person name="Brown S.D."/>
        </authorList>
    </citation>
    <scope>NUCLEOTIDE SEQUENCE [LARGE SCALE GENOMIC DNA]</scope>
    <source>
        <strain evidence="6 7">OR37</strain>
    </source>
</reference>
<protein>
    <submittedName>
        <fullName evidence="6">Putative multicopper oxidase</fullName>
    </submittedName>
</protein>
<dbReference type="Pfam" id="PF07732">
    <property type="entry name" value="Cu-oxidase_3"/>
    <property type="match status" value="1"/>
</dbReference>
<keyword evidence="3" id="KW-0732">Signal</keyword>
<feature type="domain" description="Plastocyanin-like" evidence="5">
    <location>
        <begin position="176"/>
        <end position="248"/>
    </location>
</feature>
<dbReference type="Proteomes" id="UP000013063">
    <property type="component" value="Unassembled WGS sequence"/>
</dbReference>
<keyword evidence="2" id="KW-0560">Oxidoreductase</keyword>
<dbReference type="Gene3D" id="2.60.40.420">
    <property type="entry name" value="Cupredoxins - blue copper proteins"/>
    <property type="match status" value="3"/>
</dbReference>
<dbReference type="PANTHER" id="PTHR11709">
    <property type="entry name" value="MULTI-COPPER OXIDASE"/>
    <property type="match status" value="1"/>
</dbReference>
<dbReference type="eggNOG" id="COG2132">
    <property type="taxonomic scope" value="Bacteria"/>
</dbReference>
<dbReference type="PANTHER" id="PTHR11709:SF518">
    <property type="entry name" value="MULTICOPPER OXIDASE"/>
    <property type="match status" value="1"/>
</dbReference>
<evidence type="ECO:0000313" key="7">
    <source>
        <dbReference type="Proteomes" id="UP000013063"/>
    </source>
</evidence>
<dbReference type="Pfam" id="PF07731">
    <property type="entry name" value="Cu-oxidase_2"/>
    <property type="match status" value="1"/>
</dbReference>
<dbReference type="STRING" id="1292034.OR37_01135"/>
<accession>R0D2S0</accession>
<evidence type="ECO:0000313" key="6">
    <source>
        <dbReference type="EMBL" id="ENZ82941.1"/>
    </source>
</evidence>
<evidence type="ECO:0000256" key="1">
    <source>
        <dbReference type="ARBA" id="ARBA00022723"/>
    </source>
</evidence>
<evidence type="ECO:0000259" key="4">
    <source>
        <dbReference type="Pfam" id="PF07731"/>
    </source>
</evidence>
<keyword evidence="1" id="KW-0479">Metal-binding</keyword>
<dbReference type="PROSITE" id="PS00079">
    <property type="entry name" value="MULTICOPPER_OXIDASE1"/>
    <property type="match status" value="1"/>
</dbReference>
<dbReference type="InterPro" id="IPR008972">
    <property type="entry name" value="Cupredoxin"/>
</dbReference>
<feature type="domain" description="Plastocyanin-like" evidence="4">
    <location>
        <begin position="530"/>
        <end position="668"/>
    </location>
</feature>
<dbReference type="InterPro" id="IPR011706">
    <property type="entry name" value="Cu-oxidase_C"/>
</dbReference>
<feature type="chain" id="PRO_5004347483" evidence="3">
    <location>
        <begin position="25"/>
        <end position="688"/>
    </location>
</feature>
<proteinExistence type="predicted"/>
<dbReference type="RefSeq" id="WP_004616805.1">
    <property type="nucleotide sequence ID" value="NZ_APMP01000004.1"/>
</dbReference>
<dbReference type="CDD" id="cd13900">
    <property type="entry name" value="CuRO_3_Tth-MCO_like"/>
    <property type="match status" value="1"/>
</dbReference>
<keyword evidence="7" id="KW-1185">Reference proteome</keyword>
<dbReference type="PATRIC" id="fig|1292034.3.peg.1124"/>
<evidence type="ECO:0000256" key="3">
    <source>
        <dbReference type="SAM" id="SignalP"/>
    </source>
</evidence>
<dbReference type="EMBL" id="APMP01000004">
    <property type="protein sequence ID" value="ENZ82941.1"/>
    <property type="molecule type" value="Genomic_DNA"/>
</dbReference>
<dbReference type="InterPro" id="IPR011707">
    <property type="entry name" value="Cu-oxidase-like_N"/>
</dbReference>
<dbReference type="CDD" id="cd13853">
    <property type="entry name" value="CuRO_1_Tth-MCO_like"/>
    <property type="match status" value="1"/>
</dbReference>
<gene>
    <name evidence="6" type="ORF">OR37_01135</name>
</gene>
<organism evidence="6 7">
    <name type="scientific">Caulobacter vibrioides OR37</name>
    <dbReference type="NCBI Taxonomy" id="1292034"/>
    <lineage>
        <taxon>Bacteria</taxon>
        <taxon>Pseudomonadati</taxon>
        <taxon>Pseudomonadota</taxon>
        <taxon>Alphaproteobacteria</taxon>
        <taxon>Caulobacterales</taxon>
        <taxon>Caulobacteraceae</taxon>
        <taxon>Caulobacter</taxon>
    </lineage>
</organism>
<dbReference type="InterPro" id="IPR045087">
    <property type="entry name" value="Cu-oxidase_fam"/>
</dbReference>
<comment type="caution">
    <text evidence="6">The sequence shown here is derived from an EMBL/GenBank/DDBJ whole genome shotgun (WGS) entry which is preliminary data.</text>
</comment>
<dbReference type="AlphaFoldDB" id="R0D2S0"/>
<name>R0D2S0_CAUVI</name>
<dbReference type="InterPro" id="IPR002355">
    <property type="entry name" value="Cu_oxidase_Cu_BS"/>
</dbReference>
<dbReference type="InterPro" id="IPR033138">
    <property type="entry name" value="Cu_oxidase_CS"/>
</dbReference>
<sequence precursor="true">MNRRHAYVLGVAAIALLVAASAQAAEKKAAASPKPDPAAVDRSFANPLAARPEVENQNPPRLSVMAQPTLVENVLQAGDSYVDPRDTIRYRFSIEFTDGQIYNPWTLSNDKVRLRSYRGSQIDPNTPFLAPTITMRPGQTVGISLKNNLYDVGPDGKRLPPGPCKHDEVNVPHCFNETNLHSHGLWVSPTGNSDNVLISINPGVTFDYEYNVPADHPAGTFWYHPHKHGSTALQVSSGMDGALIIKDDRVPTATTPGDLDILLTDEANRAIADKVLLFQQVQYACFDDTGQIETNGGKQPWVCKPGQVGEIRNYSQQFSPQSTWQNSGRFTSINGVVQPAITGLKAGRFERWRLVHGGVREAVFFTIYPQRAGAPDFRKVPAADQAAWMNKYCDATKPVPLWEVALDGLTRSDARKAGISHLEPGYRADLVVNFPAAGAYCVVDAASSASGSPTQQAENARILAIAQVEDDPSAKGVDTEAALKAMMVAAAKRNIPAGTVQDQVVADLNNGLKLSKFVWHKTIDQTELTAPPQELVFNIDVNAKPTKFEVNGQPYDPSRIDRPLILGDVQEWHLTSAFVGHPFHIHVNPFQIVSVKNKAGFDVTNPNDKANYDPDYDGVIGQWKDTLFVKQDYHIVTRTRYERYIGEFVLHCHILDHEDQGMMQNVLIGVPDGYGGIATAHGPAEHHH</sequence>
<dbReference type="GO" id="GO:0016491">
    <property type="term" value="F:oxidoreductase activity"/>
    <property type="evidence" value="ECO:0007669"/>
    <property type="project" value="UniProtKB-KW"/>
</dbReference>
<dbReference type="SUPFAM" id="SSF49503">
    <property type="entry name" value="Cupredoxins"/>
    <property type="match status" value="2"/>
</dbReference>